<sequence>MTDEYSSNAESSKRSSKFRRSALNALSQAYGMSSDIATENNRPGSKSNMAARTAALLLNKGLDKAGASGVDSPNLRLPPLGSSLFEIVADSLDSDENDSSDPSTPTEESRRSFLNNGDNKKQADHFTDILLDKFISNIIPKNNKSKRKLPKNDNKPNFSIRIVAKNFKNLSSRLDILYKLQSGITQIVTWSRPTATLTALVIYTSICCYPYLILVYPLLAVIYGAIIPNYLYRHPINKSPIIPVKKRGQAVFDFLLVSQKSHKANKDNNFQSPKPSVNEATDDLLSPVSSERQNSQNQRQAETTKEESEEPTSSKVNSTSKKLKKQMKLLRNMRDLQNMSTDVISTYDQVEDFFYVTAGFEDEKSSTELFFNFLKMIFCVLFFGAFIPWRLIFIAVGWSLVIICHPKTMKTIDKVIKLYFPQNTIIPHRLPPKLPPRIIENKSIILDESPEIREVEIFELEEQGLTPLQWNPYCFTTEIFDPNCELRASQQIPEGSSMIAEILPPVENWEFDSEKNWELDKDNLWVTDREIKDVKISSDDGWVYDIEKREEDGFIGRWRRRRWVRDCYRYARPPRKPSRK</sequence>
<feature type="compositionally biased region" description="Polar residues" evidence="5">
    <location>
        <begin position="267"/>
        <end position="279"/>
    </location>
</feature>
<dbReference type="EMBL" id="KV454016">
    <property type="protein sequence ID" value="ODV94504.1"/>
    <property type="molecule type" value="Genomic_DNA"/>
</dbReference>
<feature type="transmembrane region" description="Helical" evidence="6">
    <location>
        <begin position="373"/>
        <end position="401"/>
    </location>
</feature>
<feature type="compositionally biased region" description="Low complexity" evidence="5">
    <location>
        <begin position="1"/>
        <end position="10"/>
    </location>
</feature>
<feature type="domain" description="TECPR1-like DysF" evidence="7">
    <location>
        <begin position="158"/>
        <end position="565"/>
    </location>
</feature>
<evidence type="ECO:0000256" key="1">
    <source>
        <dbReference type="ARBA" id="ARBA00004141"/>
    </source>
</evidence>
<dbReference type="AlphaFoldDB" id="A0A1E4TS07"/>
<keyword evidence="3 6" id="KW-1133">Transmembrane helix</keyword>
<proteinExistence type="predicted"/>
<dbReference type="STRING" id="669874.A0A1E4TS07"/>
<dbReference type="PANTHER" id="PTHR28304">
    <property type="entry name" value="PEROXISOMAL MEMBRANE PROTEIN PEX29"/>
    <property type="match status" value="1"/>
</dbReference>
<reference evidence="9" key="1">
    <citation type="submission" date="2016-05" db="EMBL/GenBank/DDBJ databases">
        <title>Comparative genomics of biotechnologically important yeasts.</title>
        <authorList>
            <consortium name="DOE Joint Genome Institute"/>
            <person name="Riley R."/>
            <person name="Haridas S."/>
            <person name="Wolfe K.H."/>
            <person name="Lopes M.R."/>
            <person name="Hittinger C.T."/>
            <person name="Goker M."/>
            <person name="Salamov A."/>
            <person name="Wisecaver J."/>
            <person name="Long T.M."/>
            <person name="Aerts A.L."/>
            <person name="Barry K."/>
            <person name="Choi C."/>
            <person name="Clum A."/>
            <person name="Coughlan A.Y."/>
            <person name="Deshpande S."/>
            <person name="Douglass A.P."/>
            <person name="Hanson S.J."/>
            <person name="Klenk H.-P."/>
            <person name="Labutti K."/>
            <person name="Lapidus A."/>
            <person name="Lindquist E."/>
            <person name="Lipzen A."/>
            <person name="Meier-Kolthoff J.P."/>
            <person name="Ohm R.A."/>
            <person name="Otillar R.P."/>
            <person name="Pangilinan J."/>
            <person name="Peng Y."/>
            <person name="Rokas A."/>
            <person name="Rosa C.A."/>
            <person name="Scheuner C."/>
            <person name="Sibirny A.A."/>
            <person name="Slot J.C."/>
            <person name="Stielow J.B."/>
            <person name="Sun H."/>
            <person name="Kurtzman C.P."/>
            <person name="Blackwell M."/>
            <person name="Grigoriev I.V."/>
            <person name="Jeffries T.W."/>
        </authorList>
    </citation>
    <scope>NUCLEOTIDE SEQUENCE [LARGE SCALE GENOMIC DNA]</scope>
    <source>
        <strain evidence="9">NRRL Y-2460</strain>
    </source>
</reference>
<dbReference type="OrthoDB" id="74314at2759"/>
<feature type="region of interest" description="Disordered" evidence="5">
    <location>
        <begin position="1"/>
        <end position="20"/>
    </location>
</feature>
<feature type="region of interest" description="Disordered" evidence="5">
    <location>
        <begin position="265"/>
        <end position="323"/>
    </location>
</feature>
<keyword evidence="9" id="KW-1185">Reference proteome</keyword>
<accession>A0A1E4TS07</accession>
<feature type="transmembrane region" description="Helical" evidence="6">
    <location>
        <begin position="209"/>
        <end position="232"/>
    </location>
</feature>
<keyword evidence="4 6" id="KW-0472">Membrane</keyword>
<dbReference type="InterPro" id="IPR052816">
    <property type="entry name" value="Peroxisomal_Membrane_PEX28-32"/>
</dbReference>
<dbReference type="GO" id="GO:0007031">
    <property type="term" value="P:peroxisome organization"/>
    <property type="evidence" value="ECO:0007669"/>
    <property type="project" value="TreeGrafter"/>
</dbReference>
<gene>
    <name evidence="8" type="ORF">PACTADRAFT_35303</name>
</gene>
<protein>
    <recommendedName>
        <fullName evidence="7">TECPR1-like DysF domain-containing protein</fullName>
    </recommendedName>
</protein>
<organism evidence="8 9">
    <name type="scientific">Pachysolen tannophilus NRRL Y-2460</name>
    <dbReference type="NCBI Taxonomy" id="669874"/>
    <lineage>
        <taxon>Eukaryota</taxon>
        <taxon>Fungi</taxon>
        <taxon>Dikarya</taxon>
        <taxon>Ascomycota</taxon>
        <taxon>Saccharomycotina</taxon>
        <taxon>Pichiomycetes</taxon>
        <taxon>Pachysolenaceae</taxon>
        <taxon>Pachysolen</taxon>
    </lineage>
</organism>
<dbReference type="Proteomes" id="UP000094236">
    <property type="component" value="Unassembled WGS sequence"/>
</dbReference>
<evidence type="ECO:0000259" key="7">
    <source>
        <dbReference type="Pfam" id="PF06398"/>
    </source>
</evidence>
<evidence type="ECO:0000256" key="2">
    <source>
        <dbReference type="ARBA" id="ARBA00022692"/>
    </source>
</evidence>
<dbReference type="InterPro" id="IPR010482">
    <property type="entry name" value="TECPR1-like_DysF"/>
</dbReference>
<evidence type="ECO:0000313" key="8">
    <source>
        <dbReference type="EMBL" id="ODV94504.1"/>
    </source>
</evidence>
<evidence type="ECO:0000256" key="5">
    <source>
        <dbReference type="SAM" id="MobiDB-lite"/>
    </source>
</evidence>
<evidence type="ECO:0000256" key="3">
    <source>
        <dbReference type="ARBA" id="ARBA00022989"/>
    </source>
</evidence>
<dbReference type="PANTHER" id="PTHR28304:SF1">
    <property type="entry name" value="PEROXISOMAL MEMBRANE PROTEIN PEX28"/>
    <property type="match status" value="1"/>
</dbReference>
<evidence type="ECO:0000256" key="4">
    <source>
        <dbReference type="ARBA" id="ARBA00023136"/>
    </source>
</evidence>
<dbReference type="GO" id="GO:0005778">
    <property type="term" value="C:peroxisomal membrane"/>
    <property type="evidence" value="ECO:0007669"/>
    <property type="project" value="UniProtKB-ARBA"/>
</dbReference>
<evidence type="ECO:0000256" key="6">
    <source>
        <dbReference type="SAM" id="Phobius"/>
    </source>
</evidence>
<comment type="subcellular location">
    <subcellularLocation>
        <location evidence="1">Membrane</location>
        <topology evidence="1">Multi-pass membrane protein</topology>
    </subcellularLocation>
</comment>
<evidence type="ECO:0000313" key="9">
    <source>
        <dbReference type="Proteomes" id="UP000094236"/>
    </source>
</evidence>
<feature type="compositionally biased region" description="Low complexity" evidence="5">
    <location>
        <begin position="289"/>
        <end position="300"/>
    </location>
</feature>
<dbReference type="Pfam" id="PF06398">
    <property type="entry name" value="Pex24p"/>
    <property type="match status" value="1"/>
</dbReference>
<feature type="region of interest" description="Disordered" evidence="5">
    <location>
        <begin position="92"/>
        <end position="119"/>
    </location>
</feature>
<name>A0A1E4TS07_PACTA</name>
<keyword evidence="2 6" id="KW-0812">Transmembrane</keyword>